<evidence type="ECO:0000313" key="2">
    <source>
        <dbReference type="EMBL" id="CAG8737548.1"/>
    </source>
</evidence>
<organism evidence="2 3">
    <name type="scientific">Acaulospora morrowiae</name>
    <dbReference type="NCBI Taxonomy" id="94023"/>
    <lineage>
        <taxon>Eukaryota</taxon>
        <taxon>Fungi</taxon>
        <taxon>Fungi incertae sedis</taxon>
        <taxon>Mucoromycota</taxon>
        <taxon>Glomeromycotina</taxon>
        <taxon>Glomeromycetes</taxon>
        <taxon>Diversisporales</taxon>
        <taxon>Acaulosporaceae</taxon>
        <taxon>Acaulospora</taxon>
    </lineage>
</organism>
<dbReference type="EMBL" id="CAJVPV010028935">
    <property type="protein sequence ID" value="CAG8737548.1"/>
    <property type="molecule type" value="Genomic_DNA"/>
</dbReference>
<feature type="compositionally biased region" description="Basic and acidic residues" evidence="1">
    <location>
        <begin position="64"/>
        <end position="113"/>
    </location>
</feature>
<dbReference type="OrthoDB" id="2343239at2759"/>
<evidence type="ECO:0000256" key="1">
    <source>
        <dbReference type="SAM" id="MobiDB-lite"/>
    </source>
</evidence>
<name>A0A9N9IHP3_9GLOM</name>
<dbReference type="Proteomes" id="UP000789342">
    <property type="component" value="Unassembled WGS sequence"/>
</dbReference>
<proteinExistence type="predicted"/>
<accession>A0A9N9IHP3</accession>
<feature type="region of interest" description="Disordered" evidence="1">
    <location>
        <begin position="64"/>
        <end position="118"/>
    </location>
</feature>
<reference evidence="2" key="1">
    <citation type="submission" date="2021-06" db="EMBL/GenBank/DDBJ databases">
        <authorList>
            <person name="Kallberg Y."/>
            <person name="Tangrot J."/>
            <person name="Rosling A."/>
        </authorList>
    </citation>
    <scope>NUCLEOTIDE SEQUENCE</scope>
    <source>
        <strain evidence="2">CL551</strain>
    </source>
</reference>
<keyword evidence="3" id="KW-1185">Reference proteome</keyword>
<protein>
    <submittedName>
        <fullName evidence="2">8085_t:CDS:1</fullName>
    </submittedName>
</protein>
<gene>
    <name evidence="2" type="ORF">AMORRO_LOCUS14485</name>
</gene>
<sequence>LGIMGESPADKLSEKLTWLLRCLGCPFTALFYSINIGSEEEYRCLYWLSSRKFFLVESEATNKGGERQENGKEAQDSEEKAVPQDIKEGVTDEKTEQVSGKEVEQPENKKEAEPQEQSTARISVLEKGSAWISGYFILVGVLASISKAVGSVNCLDWPYIPSLFSWTFLAVYRRISSKYMVVREPNEIFGDLSVEQYFILGLHYYWLTFRAQSDMVVVVNLSQYSAPYGHLTVF</sequence>
<comment type="caution">
    <text evidence="2">The sequence shown here is derived from an EMBL/GenBank/DDBJ whole genome shotgun (WGS) entry which is preliminary data.</text>
</comment>
<evidence type="ECO:0000313" key="3">
    <source>
        <dbReference type="Proteomes" id="UP000789342"/>
    </source>
</evidence>
<feature type="non-terminal residue" evidence="2">
    <location>
        <position position="1"/>
    </location>
</feature>
<dbReference type="AlphaFoldDB" id="A0A9N9IHP3"/>